<evidence type="ECO:0000313" key="3">
    <source>
        <dbReference type="Proteomes" id="UP000028042"/>
    </source>
</evidence>
<evidence type="ECO:0000313" key="4">
    <source>
        <dbReference type="Proteomes" id="UP000030905"/>
    </source>
</evidence>
<reference evidence="2" key="2">
    <citation type="submission" date="2015-10" db="EMBL/GenBank/DDBJ databases">
        <title>Improved Draft Genome Sequence of Clostridium pasteurianum Strain ATCC 6013 (DSM 525) Using a Hybrid Next-Generation Sequencing Approach.</title>
        <authorList>
            <person name="Pyne M.E."/>
            <person name="Utturkar S.M."/>
            <person name="Brown S.D."/>
            <person name="Moo-Young M."/>
            <person name="Chung D.A."/>
            <person name="Chou P.C."/>
        </authorList>
    </citation>
    <scope>NUCLEOTIDE SEQUENCE</scope>
    <source>
        <strain evidence="2">ATCC 6013</strain>
    </source>
</reference>
<reference evidence="2 3" key="3">
    <citation type="journal article" name="Genome Announc.">
        <title>Improved Draft Genome Sequence of Clostridium pasteurianum Strain ATCC 6013 (DSM 525) Using a Hybrid Next-Generation Sequencing Approach.</title>
        <authorList>
            <person name="Pyne M.E."/>
            <person name="Utturkar S."/>
            <person name="Brown S.D."/>
            <person name="Moo-Young M."/>
            <person name="Chung D.A."/>
            <person name="Chou C.P."/>
        </authorList>
    </citation>
    <scope>NUCLEOTIDE SEQUENCE [LARGE SCALE GENOMIC DNA]</scope>
    <source>
        <strain evidence="2 3">ATCC 6013</strain>
    </source>
</reference>
<evidence type="ECO:0000313" key="2">
    <source>
        <dbReference type="EMBL" id="KRU11609.1"/>
    </source>
</evidence>
<dbReference type="Proteomes" id="UP000030905">
    <property type="component" value="Chromosome"/>
</dbReference>
<keyword evidence="4" id="KW-1185">Reference proteome</keyword>
<dbReference type="KEGG" id="cpat:CLPA_c23230"/>
<organism evidence="1 4">
    <name type="scientific">Clostridium pasteurianum DSM 525 = ATCC 6013</name>
    <dbReference type="NCBI Taxonomy" id="1262449"/>
    <lineage>
        <taxon>Bacteria</taxon>
        <taxon>Bacillati</taxon>
        <taxon>Bacillota</taxon>
        <taxon>Clostridia</taxon>
        <taxon>Eubacteriales</taxon>
        <taxon>Clostridiaceae</taxon>
        <taxon>Clostridium</taxon>
    </lineage>
</organism>
<dbReference type="RefSeq" id="WP_034830006.1">
    <property type="nucleotide sequence ID" value="NZ_ANZB01000002.1"/>
</dbReference>
<dbReference type="AlphaFoldDB" id="A0A0H3J8T4"/>
<dbReference type="eggNOG" id="ENOG5030F3P">
    <property type="taxonomic scope" value="Bacteria"/>
</dbReference>
<sequence length="96" mass="11323">MMEDIFETVSEDSNTIYLDMPKKDFLFKYDNLNRDSAQNLVDNYFKEKGRDGIPEVKEISIDDSRGIMKITVAVNYDRNFKLEEYKIPDSLNEARK</sequence>
<gene>
    <name evidence="1" type="ORF">CLPA_c23230</name>
    <name evidence="2" type="ORF">CP6013_00856</name>
</gene>
<reference evidence="1 4" key="1">
    <citation type="journal article" date="2015" name="Genome Announc.">
        <title>Complete Genome Sequence of the Nitrogen-Fixing and Solvent-Producing Clostridium pasteurianum DSM 525.</title>
        <authorList>
            <person name="Poehlein A."/>
            <person name="Grosse-Honebrink A."/>
            <person name="Zhang Y."/>
            <person name="Minton N.P."/>
            <person name="Daniel R."/>
        </authorList>
    </citation>
    <scope>NUCLEOTIDE SEQUENCE [LARGE SCALE GENOMIC DNA]</scope>
    <source>
        <strain evidence="1">DSM 525</strain>
        <strain evidence="4">DSM 525 / ATCC 6013</strain>
    </source>
</reference>
<dbReference type="PATRIC" id="fig|1262449.7.peg.2340"/>
<dbReference type="EMBL" id="CP009268">
    <property type="protein sequence ID" value="AJA52381.1"/>
    <property type="molecule type" value="Genomic_DNA"/>
</dbReference>
<dbReference type="Proteomes" id="UP000028042">
    <property type="component" value="Unassembled WGS sequence"/>
</dbReference>
<name>A0A0H3J8T4_CLOPA</name>
<dbReference type="EMBL" id="JPGY02000001">
    <property type="protein sequence ID" value="KRU11609.1"/>
    <property type="molecule type" value="Genomic_DNA"/>
</dbReference>
<dbReference type="GeneID" id="93074467"/>
<evidence type="ECO:0000313" key="1">
    <source>
        <dbReference type="EMBL" id="AJA52381.1"/>
    </source>
</evidence>
<protein>
    <submittedName>
        <fullName evidence="1">Uncharacterized protein</fullName>
    </submittedName>
</protein>
<accession>A0A0H3J8T4</accession>
<dbReference type="KEGG" id="cpae:CPAST_c23230"/>
<proteinExistence type="predicted"/>